<evidence type="ECO:0000313" key="2">
    <source>
        <dbReference type="Proteomes" id="UP001232117"/>
    </source>
</evidence>
<evidence type="ECO:0000313" key="1">
    <source>
        <dbReference type="EMBL" id="WGK93770.1"/>
    </source>
</evidence>
<keyword evidence="2" id="KW-1185">Reference proteome</keyword>
<sequence length="137" mass="16108">MQRHKEKKCECGSYFTQYNSLRKYCSWACEKKYKPRPQISTKKYTIPKVSKKQAELNKIYSKLRIEFLSRPENQICFIEGCSKKANSIEHRAGRWGSNFLDTTTWAGCCIEHNLELEKNTELSKKYQLSKITGKPKN</sequence>
<dbReference type="RefSeq" id="WP_264533501.1">
    <property type="nucleotide sequence ID" value="NZ_CP092332.1"/>
</dbReference>
<dbReference type="EMBL" id="CP092332">
    <property type="protein sequence ID" value="WGK93770.1"/>
    <property type="molecule type" value="Genomic_DNA"/>
</dbReference>
<proteinExistence type="predicted"/>
<accession>A0ABY8N299</accession>
<name>A0ABY8N299_9FLAO</name>
<organism evidence="1 2">
    <name type="scientific">Flavobacterium keumense</name>
    <dbReference type="NCBI Taxonomy" id="1306518"/>
    <lineage>
        <taxon>Bacteria</taxon>
        <taxon>Pseudomonadati</taxon>
        <taxon>Bacteroidota</taxon>
        <taxon>Flavobacteriia</taxon>
        <taxon>Flavobacteriales</taxon>
        <taxon>Flavobacteriaceae</taxon>
        <taxon>Flavobacterium</taxon>
    </lineage>
</organism>
<gene>
    <name evidence="1" type="ORF">MG292_06615</name>
</gene>
<dbReference type="Proteomes" id="UP001232117">
    <property type="component" value="Chromosome"/>
</dbReference>
<reference evidence="1 2" key="1">
    <citation type="submission" date="2023-06" db="EMBL/GenBank/DDBJ databases">
        <title>Complete Genome Sequence of Flavobacterium keumense K3R-10.</title>
        <authorList>
            <person name="Jeong H."/>
            <person name="Jhang S.Y."/>
            <person name="Kim J.N."/>
        </authorList>
    </citation>
    <scope>NUCLEOTIDE SEQUENCE [LARGE SCALE GENOMIC DNA]</scope>
    <source>
        <strain evidence="1 2">K3R-10</strain>
    </source>
</reference>
<protein>
    <submittedName>
        <fullName evidence="1">Uncharacterized protein</fullName>
    </submittedName>
</protein>